<keyword evidence="4 7" id="KW-1133">Transmembrane helix</keyword>
<evidence type="ECO:0000256" key="3">
    <source>
        <dbReference type="ARBA" id="ARBA00022692"/>
    </source>
</evidence>
<feature type="transmembrane region" description="Helical" evidence="7">
    <location>
        <begin position="549"/>
        <end position="568"/>
    </location>
</feature>
<dbReference type="PANTHER" id="PTHR11819">
    <property type="entry name" value="SOLUTE CARRIER FAMILY 5"/>
    <property type="match status" value="1"/>
</dbReference>
<feature type="transmembrane region" description="Helical" evidence="7">
    <location>
        <begin position="353"/>
        <end position="378"/>
    </location>
</feature>
<dbReference type="PANTHER" id="PTHR11819:SF195">
    <property type="entry name" value="SODIUM_GLUCOSE COTRANSPORTER 4"/>
    <property type="match status" value="1"/>
</dbReference>
<evidence type="ECO:0000256" key="7">
    <source>
        <dbReference type="SAM" id="Phobius"/>
    </source>
</evidence>
<name>A0ABZ0IV24_9BACT</name>
<dbReference type="CDD" id="cd10325">
    <property type="entry name" value="SLC5sbd_vSGLT"/>
    <property type="match status" value="1"/>
</dbReference>
<dbReference type="InterPro" id="IPR038377">
    <property type="entry name" value="Na/Glc_symporter_sf"/>
</dbReference>
<evidence type="ECO:0000256" key="6">
    <source>
        <dbReference type="RuleBase" id="RU362091"/>
    </source>
</evidence>
<keyword evidence="9" id="KW-1185">Reference proteome</keyword>
<feature type="transmembrane region" description="Helical" evidence="7">
    <location>
        <begin position="588"/>
        <end position="606"/>
    </location>
</feature>
<proteinExistence type="inferred from homology"/>
<feature type="transmembrane region" description="Helical" evidence="7">
    <location>
        <begin position="291"/>
        <end position="316"/>
    </location>
</feature>
<evidence type="ECO:0000256" key="5">
    <source>
        <dbReference type="ARBA" id="ARBA00023136"/>
    </source>
</evidence>
<sequence>MSFSSIDIVVFCIYALIIIGIAWWVSRKKEGVEQDSTDYFLAGKSLPWYAIGASLIASNISAEQIIGMSGSGFAIGMAIAAYELMAAVTLLLVAKYLLPIYLNKKIFTMPQFLLLRYDGRVRTSLAVFWLLLYVFVNLTTVMFLGALALNTVIGIPFLYGILGLGTFALLYSIYGGLKAVAYTDIIQVIFLVIGGILVSGVALNLVSGGEGAFSGFLTLIREVPGKFDMVFDVDSTYMINGESKSSYMDLPGISVLIGGMWIANLAYWGCNQYITQRALAAKNLTEARKGVAFAAFLKVIMPIFVVIPGVAAFYLVDKTGDANIINAMMSDGLMKPDKSYPAMLSLVPAGLKGVTFAALIGAIISSLASMMNSTATIFTMDIYHKFINKNSTETNLVKIGRITSFVALAIACLVTPALEGFDQMFQYIQEFSGFVTPAVTVIFLFGMFWSKSTSNAALWVAVLSIPINAFFYFFVPEVPFIDRMGFVFIVLCFAMIIISWIDKADFKWRNQNFLIIVGCLFLFIIMEGGNHEMFDGTILSMDTHIGKTLIHLMSLMFVAVALFLSQGIDYDKKAIDISKKVYRSSKQFNTMALIIVVLVTLIYIIWW</sequence>
<evidence type="ECO:0000256" key="1">
    <source>
        <dbReference type="ARBA" id="ARBA00004141"/>
    </source>
</evidence>
<keyword evidence="3 7" id="KW-0812">Transmembrane</keyword>
<feature type="transmembrane region" description="Helical" evidence="7">
    <location>
        <begin position="153"/>
        <end position="173"/>
    </location>
</feature>
<dbReference type="Gene3D" id="1.20.1730.10">
    <property type="entry name" value="Sodium/glucose cotransporter"/>
    <property type="match status" value="1"/>
</dbReference>
<comment type="similarity">
    <text evidence="2 6">Belongs to the sodium:solute symporter (SSF) (TC 2.A.21) family.</text>
</comment>
<comment type="subcellular location">
    <subcellularLocation>
        <location evidence="1">Membrane</location>
        <topology evidence="1">Multi-pass membrane protein</topology>
    </subcellularLocation>
</comment>
<protein>
    <submittedName>
        <fullName evidence="8">Sodium/sugar symporter</fullName>
    </submittedName>
</protein>
<keyword evidence="5 7" id="KW-0472">Membrane</keyword>
<feature type="transmembrane region" description="Helical" evidence="7">
    <location>
        <begin position="424"/>
        <end position="449"/>
    </location>
</feature>
<feature type="transmembrane region" description="Helical" evidence="7">
    <location>
        <begin position="399"/>
        <end position="418"/>
    </location>
</feature>
<reference evidence="8 9" key="1">
    <citation type="journal article" date="2023" name="Microbiol. Resour. Announc.">
        <title>Complete Genome Sequence of Imperialibacter roseus strain P4T.</title>
        <authorList>
            <person name="Tizabi D.R."/>
            <person name="Bachvaroff T."/>
            <person name="Hill R.T."/>
        </authorList>
    </citation>
    <scope>NUCLEOTIDE SEQUENCE [LARGE SCALE GENOMIC DNA]</scope>
    <source>
        <strain evidence="8 9">P4T</strain>
    </source>
</reference>
<feature type="transmembrane region" description="Helical" evidence="7">
    <location>
        <begin position="480"/>
        <end position="501"/>
    </location>
</feature>
<feature type="transmembrane region" description="Helical" evidence="7">
    <location>
        <begin position="513"/>
        <end position="529"/>
    </location>
</feature>
<feature type="transmembrane region" description="Helical" evidence="7">
    <location>
        <begin position="250"/>
        <end position="270"/>
    </location>
</feature>
<accession>A0ABZ0IV24</accession>
<dbReference type="EMBL" id="CP136051">
    <property type="protein sequence ID" value="WOK08225.1"/>
    <property type="molecule type" value="Genomic_DNA"/>
</dbReference>
<evidence type="ECO:0000256" key="2">
    <source>
        <dbReference type="ARBA" id="ARBA00006434"/>
    </source>
</evidence>
<gene>
    <name evidence="8" type="ORF">RT717_06195</name>
</gene>
<feature type="transmembrane region" description="Helical" evidence="7">
    <location>
        <begin position="6"/>
        <end position="25"/>
    </location>
</feature>
<evidence type="ECO:0000313" key="9">
    <source>
        <dbReference type="Proteomes" id="UP001302349"/>
    </source>
</evidence>
<feature type="transmembrane region" description="Helical" evidence="7">
    <location>
        <begin position="46"/>
        <end position="67"/>
    </location>
</feature>
<dbReference type="PROSITE" id="PS50283">
    <property type="entry name" value="NA_SOLUT_SYMP_3"/>
    <property type="match status" value="1"/>
</dbReference>
<dbReference type="NCBIfam" id="TIGR00813">
    <property type="entry name" value="sss"/>
    <property type="match status" value="1"/>
</dbReference>
<dbReference type="Pfam" id="PF00474">
    <property type="entry name" value="SSF"/>
    <property type="match status" value="1"/>
</dbReference>
<feature type="transmembrane region" description="Helical" evidence="7">
    <location>
        <begin position="123"/>
        <end position="147"/>
    </location>
</feature>
<feature type="transmembrane region" description="Helical" evidence="7">
    <location>
        <begin position="456"/>
        <end position="474"/>
    </location>
</feature>
<evidence type="ECO:0000313" key="8">
    <source>
        <dbReference type="EMBL" id="WOK08225.1"/>
    </source>
</evidence>
<dbReference type="RefSeq" id="WP_317490869.1">
    <property type="nucleotide sequence ID" value="NZ_CP136051.1"/>
</dbReference>
<feature type="transmembrane region" description="Helical" evidence="7">
    <location>
        <begin position="185"/>
        <end position="206"/>
    </location>
</feature>
<evidence type="ECO:0000256" key="4">
    <source>
        <dbReference type="ARBA" id="ARBA00022989"/>
    </source>
</evidence>
<organism evidence="8 9">
    <name type="scientific">Imperialibacter roseus</name>
    <dbReference type="NCBI Taxonomy" id="1324217"/>
    <lineage>
        <taxon>Bacteria</taxon>
        <taxon>Pseudomonadati</taxon>
        <taxon>Bacteroidota</taxon>
        <taxon>Cytophagia</taxon>
        <taxon>Cytophagales</taxon>
        <taxon>Flammeovirgaceae</taxon>
        <taxon>Imperialibacter</taxon>
    </lineage>
</organism>
<dbReference type="Proteomes" id="UP001302349">
    <property type="component" value="Chromosome"/>
</dbReference>
<feature type="transmembrane region" description="Helical" evidence="7">
    <location>
        <begin position="73"/>
        <end position="102"/>
    </location>
</feature>
<dbReference type="InterPro" id="IPR001734">
    <property type="entry name" value="Na/solute_symporter"/>
</dbReference>